<evidence type="ECO:0000256" key="1">
    <source>
        <dbReference type="ARBA" id="ARBA00001946"/>
    </source>
</evidence>
<evidence type="ECO:0000313" key="19">
    <source>
        <dbReference type="Proteomes" id="UP000307173"/>
    </source>
</evidence>
<evidence type="ECO:0000256" key="6">
    <source>
        <dbReference type="ARBA" id="ARBA00015409"/>
    </source>
</evidence>
<keyword evidence="10" id="KW-0547">Nucleotide-binding</keyword>
<dbReference type="SUPFAM" id="SSF55681">
    <property type="entry name" value="Class II aaRS and biotin synthetases"/>
    <property type="match status" value="1"/>
</dbReference>
<evidence type="ECO:0000256" key="2">
    <source>
        <dbReference type="ARBA" id="ARBA00004496"/>
    </source>
</evidence>
<evidence type="ECO:0000256" key="16">
    <source>
        <dbReference type="ARBA" id="ARBA00049255"/>
    </source>
</evidence>
<keyword evidence="13" id="KW-0648">Protein biosynthesis</keyword>
<keyword evidence="7" id="KW-0963">Cytoplasm</keyword>
<gene>
    <name evidence="18" type="ORF">CANINC_001669</name>
</gene>
<evidence type="ECO:0000256" key="4">
    <source>
        <dbReference type="ARBA" id="ARBA00011209"/>
    </source>
</evidence>
<proteinExistence type="inferred from homology"/>
<dbReference type="FunFam" id="3.30.930.10:FF:000028">
    <property type="entry name" value="Phenylalanyl-tRNA synthetase alpha chain"/>
    <property type="match status" value="1"/>
</dbReference>
<evidence type="ECO:0000256" key="5">
    <source>
        <dbReference type="ARBA" id="ARBA00012814"/>
    </source>
</evidence>
<dbReference type="InterPro" id="IPR006195">
    <property type="entry name" value="aa-tRNA-synth_II"/>
</dbReference>
<comment type="caution">
    <text evidence="18">The sequence shown here is derived from an EMBL/GenBank/DDBJ whole genome shotgun (WGS) entry which is preliminary data.</text>
</comment>
<dbReference type="InterPro" id="IPR004529">
    <property type="entry name" value="Phe-tRNA-synth_IIc_asu"/>
</dbReference>
<keyword evidence="12" id="KW-0460">Magnesium</keyword>
<evidence type="ECO:0000256" key="10">
    <source>
        <dbReference type="ARBA" id="ARBA00022741"/>
    </source>
</evidence>
<dbReference type="CDD" id="cd00496">
    <property type="entry name" value="PheRS_alpha_core"/>
    <property type="match status" value="1"/>
</dbReference>
<dbReference type="FunFam" id="1.10.10.2320:FF:000001">
    <property type="entry name" value="phenylalanine--tRNA ligase alpha subunit"/>
    <property type="match status" value="1"/>
</dbReference>
<dbReference type="NCBIfam" id="NF003210">
    <property type="entry name" value="PRK04172.1"/>
    <property type="match status" value="1"/>
</dbReference>
<dbReference type="Gene3D" id="1.10.10.2320">
    <property type="match status" value="1"/>
</dbReference>
<evidence type="ECO:0000256" key="7">
    <source>
        <dbReference type="ARBA" id="ARBA00022490"/>
    </source>
</evidence>
<dbReference type="InterPro" id="IPR045864">
    <property type="entry name" value="aa-tRNA-synth_II/BPL/LPL"/>
</dbReference>
<dbReference type="GO" id="GO:0004826">
    <property type="term" value="F:phenylalanine-tRNA ligase activity"/>
    <property type="evidence" value="ECO:0007669"/>
    <property type="project" value="UniProtKB-EC"/>
</dbReference>
<dbReference type="OrthoDB" id="238316at2759"/>
<comment type="catalytic activity">
    <reaction evidence="16">
        <text>tRNA(Phe) + L-phenylalanine + ATP = L-phenylalanyl-tRNA(Phe) + AMP + diphosphate + H(+)</text>
        <dbReference type="Rhea" id="RHEA:19413"/>
        <dbReference type="Rhea" id="RHEA-COMP:9668"/>
        <dbReference type="Rhea" id="RHEA-COMP:9699"/>
        <dbReference type="ChEBI" id="CHEBI:15378"/>
        <dbReference type="ChEBI" id="CHEBI:30616"/>
        <dbReference type="ChEBI" id="CHEBI:33019"/>
        <dbReference type="ChEBI" id="CHEBI:58095"/>
        <dbReference type="ChEBI" id="CHEBI:78442"/>
        <dbReference type="ChEBI" id="CHEBI:78531"/>
        <dbReference type="ChEBI" id="CHEBI:456215"/>
        <dbReference type="EC" id="6.1.1.20"/>
    </reaction>
</comment>
<evidence type="ECO:0000313" key="18">
    <source>
        <dbReference type="EMBL" id="TID29751.1"/>
    </source>
</evidence>
<dbReference type="NCBIfam" id="TIGR00468">
    <property type="entry name" value="pheS"/>
    <property type="match status" value="1"/>
</dbReference>
<organism evidence="18 19">
    <name type="scientific">Pichia inconspicua</name>
    <dbReference type="NCBI Taxonomy" id="52247"/>
    <lineage>
        <taxon>Eukaryota</taxon>
        <taxon>Fungi</taxon>
        <taxon>Dikarya</taxon>
        <taxon>Ascomycota</taxon>
        <taxon>Saccharomycotina</taxon>
        <taxon>Pichiomycetes</taxon>
        <taxon>Pichiales</taxon>
        <taxon>Pichiaceae</taxon>
        <taxon>Pichia</taxon>
    </lineage>
</organism>
<dbReference type="Gene3D" id="3.30.930.10">
    <property type="entry name" value="Bira Bifunctional Protein, Domain 2"/>
    <property type="match status" value="1"/>
</dbReference>
<comment type="subunit">
    <text evidence="4">Tetramer of two alpha and two beta subunits.</text>
</comment>
<name>A0A4T0X342_9ASCO</name>
<evidence type="ECO:0000256" key="8">
    <source>
        <dbReference type="ARBA" id="ARBA00022598"/>
    </source>
</evidence>
<dbReference type="InterPro" id="IPR002319">
    <property type="entry name" value="Phenylalanyl-tRNA_Synthase"/>
</dbReference>
<comment type="similarity">
    <text evidence="3">Belongs to the class-II aminoacyl-tRNA synthetase family. Phe-tRNA synthetase alpha subunit type 2 subfamily.</text>
</comment>
<dbReference type="PROSITE" id="PS50862">
    <property type="entry name" value="AA_TRNA_LIGASE_II"/>
    <property type="match status" value="1"/>
</dbReference>
<dbReference type="FunFam" id="1.10.10.2330:FF:000002">
    <property type="entry name" value="Phenylalanyl-tRNA synthetase alpha chain"/>
    <property type="match status" value="1"/>
</dbReference>
<dbReference type="GO" id="GO:0006432">
    <property type="term" value="P:phenylalanyl-tRNA aminoacylation"/>
    <property type="evidence" value="ECO:0007669"/>
    <property type="project" value="InterPro"/>
</dbReference>
<dbReference type="GO" id="GO:0009328">
    <property type="term" value="C:phenylalanine-tRNA ligase complex"/>
    <property type="evidence" value="ECO:0007669"/>
    <property type="project" value="TreeGrafter"/>
</dbReference>
<dbReference type="PANTHER" id="PTHR11538:SF40">
    <property type="entry name" value="PHENYLALANINE--TRNA LIGASE ALPHA SUBUNIT"/>
    <property type="match status" value="1"/>
</dbReference>
<keyword evidence="19" id="KW-1185">Reference proteome</keyword>
<dbReference type="AlphaFoldDB" id="A0A4T0X342"/>
<evidence type="ECO:0000256" key="3">
    <source>
        <dbReference type="ARBA" id="ARBA00006703"/>
    </source>
</evidence>
<comment type="cofactor">
    <cofactor evidence="1">
        <name>Mg(2+)</name>
        <dbReference type="ChEBI" id="CHEBI:18420"/>
    </cofactor>
</comment>
<accession>A0A4T0X342</accession>
<dbReference type="Pfam" id="PF01409">
    <property type="entry name" value="tRNA-synt_2d"/>
    <property type="match status" value="1"/>
</dbReference>
<reference evidence="18 19" key="1">
    <citation type="journal article" date="2019" name="Front. Genet.">
        <title>Whole-Genome Sequencing of the Opportunistic Yeast Pathogen Candida inconspicua Uncovers Its Hybrid Origin.</title>
        <authorList>
            <person name="Mixao V."/>
            <person name="Hansen A.P."/>
            <person name="Saus E."/>
            <person name="Boekhout T."/>
            <person name="Lass-Florl C."/>
            <person name="Gabaldon T."/>
        </authorList>
    </citation>
    <scope>NUCLEOTIDE SEQUENCE [LARGE SCALE GENOMIC DNA]</scope>
    <source>
        <strain evidence="18 19">CBS 180</strain>
    </source>
</reference>
<dbReference type="STRING" id="52247.A0A4T0X342"/>
<keyword evidence="9" id="KW-0479">Metal-binding</keyword>
<protein>
    <recommendedName>
        <fullName evidence="6">Phenylalanine--tRNA ligase alpha subunit</fullName>
        <ecNumber evidence="5">6.1.1.20</ecNumber>
    </recommendedName>
    <alternativeName>
        <fullName evidence="15">Phenylalanyl-tRNA synthetase alpha subunit</fullName>
    </alternativeName>
</protein>
<dbReference type="EC" id="6.1.1.20" evidence="5"/>
<dbReference type="GO" id="GO:0005829">
    <property type="term" value="C:cytosol"/>
    <property type="evidence" value="ECO:0007669"/>
    <property type="project" value="TreeGrafter"/>
</dbReference>
<sequence length="494" mass="56050">MSDLQHKILRVLGDRGAIPDTQVEFPNDDSQQILAALNSLSARSMITYKTKETEIYNLTDEAKDIVNKGSHEYRLLNKVLESLEGLKISEIDSVMGKNGKVAQGRAFKNGWISKEGDKLVAKVQTASSVKDTTTEQLKEIIKTGTLSNKKDLAELKKRKLIVPTKHFTFSIDKGSEFALEIKQLETEITSDMVLSGSWKTASFKPYNFNSEGDLPHSGALHPLNKVREEFRQIFFSLGFSEMPANQYVESGFWNFDTLFVPQQHPARDLQDTFYLKDPATALPPDDKEFLNNIKAVHEDGAFGSIGYRYPWKIEESLRTVLRTHTTSISARILKDLAKDPKPTRLFSIDRVFRNEAVDATHLAEFHQVEGVFADYNLTLGDLIGFMQQFFEKMGVTNLRFKPTYNPYTEPSMEIFSWHEGLGKWVEIGNSGMFRPEMLEPMGLPKDLRVLGWGLSLERPTMIKYGVSNIRELLGHKVDLDFIENNPAARLDVDI</sequence>
<evidence type="ECO:0000259" key="17">
    <source>
        <dbReference type="PROSITE" id="PS50862"/>
    </source>
</evidence>
<keyword evidence="14" id="KW-0030">Aminoacyl-tRNA synthetase</keyword>
<dbReference type="GO" id="GO:0005524">
    <property type="term" value="F:ATP binding"/>
    <property type="evidence" value="ECO:0007669"/>
    <property type="project" value="UniProtKB-KW"/>
</dbReference>
<evidence type="ECO:0000256" key="9">
    <source>
        <dbReference type="ARBA" id="ARBA00022723"/>
    </source>
</evidence>
<evidence type="ECO:0000256" key="11">
    <source>
        <dbReference type="ARBA" id="ARBA00022840"/>
    </source>
</evidence>
<dbReference type="Proteomes" id="UP000307173">
    <property type="component" value="Unassembled WGS sequence"/>
</dbReference>
<evidence type="ECO:0000256" key="14">
    <source>
        <dbReference type="ARBA" id="ARBA00023146"/>
    </source>
</evidence>
<evidence type="ECO:0000256" key="15">
    <source>
        <dbReference type="ARBA" id="ARBA00030612"/>
    </source>
</evidence>
<dbReference type="Gene3D" id="1.10.10.2330">
    <property type="match status" value="1"/>
</dbReference>
<evidence type="ECO:0000256" key="13">
    <source>
        <dbReference type="ARBA" id="ARBA00022917"/>
    </source>
</evidence>
<keyword evidence="11" id="KW-0067">ATP-binding</keyword>
<dbReference type="InterPro" id="IPR040725">
    <property type="entry name" value="PheRS_DBD3"/>
</dbReference>
<dbReference type="GO" id="GO:0000049">
    <property type="term" value="F:tRNA binding"/>
    <property type="evidence" value="ECO:0007669"/>
    <property type="project" value="InterPro"/>
</dbReference>
<feature type="domain" description="Aminoacyl-transfer RNA synthetases class-II family profile" evidence="17">
    <location>
        <begin position="224"/>
        <end position="486"/>
    </location>
</feature>
<dbReference type="PANTHER" id="PTHR11538">
    <property type="entry name" value="PHENYLALANYL-TRNA SYNTHETASE"/>
    <property type="match status" value="1"/>
</dbReference>
<comment type="subcellular location">
    <subcellularLocation>
        <location evidence="2">Cytoplasm</location>
    </subcellularLocation>
</comment>
<dbReference type="Pfam" id="PF18553">
    <property type="entry name" value="PheRS_DBD3"/>
    <property type="match status" value="1"/>
</dbReference>
<keyword evidence="8" id="KW-0436">Ligase</keyword>
<evidence type="ECO:0000256" key="12">
    <source>
        <dbReference type="ARBA" id="ARBA00022842"/>
    </source>
</evidence>
<dbReference type="GO" id="GO:0046872">
    <property type="term" value="F:metal ion binding"/>
    <property type="evidence" value="ECO:0007669"/>
    <property type="project" value="UniProtKB-KW"/>
</dbReference>
<dbReference type="EMBL" id="SELW01000262">
    <property type="protein sequence ID" value="TID29751.1"/>
    <property type="molecule type" value="Genomic_DNA"/>
</dbReference>
<dbReference type="Gene3D" id="3.30.1370.240">
    <property type="match status" value="1"/>
</dbReference>